<evidence type="ECO:0000259" key="4">
    <source>
        <dbReference type="PROSITE" id="PS00662"/>
    </source>
</evidence>
<evidence type="ECO:0000313" key="6">
    <source>
        <dbReference type="Proteomes" id="UP000318288"/>
    </source>
</evidence>
<dbReference type="SUPFAM" id="SSF52540">
    <property type="entry name" value="P-loop containing nucleoside triphosphate hydrolases"/>
    <property type="match status" value="1"/>
</dbReference>
<organism evidence="5 6">
    <name type="scientific">Rubripirellula tenax</name>
    <dbReference type="NCBI Taxonomy" id="2528015"/>
    <lineage>
        <taxon>Bacteria</taxon>
        <taxon>Pseudomonadati</taxon>
        <taxon>Planctomycetota</taxon>
        <taxon>Planctomycetia</taxon>
        <taxon>Pirellulales</taxon>
        <taxon>Pirellulaceae</taxon>
        <taxon>Rubripirellula</taxon>
    </lineage>
</organism>
<keyword evidence="6" id="KW-1185">Reference proteome</keyword>
<dbReference type="PANTHER" id="PTHR30258">
    <property type="entry name" value="TYPE II SECRETION SYSTEM PROTEIN GSPE-RELATED"/>
    <property type="match status" value="1"/>
</dbReference>
<keyword evidence="2" id="KW-0547">Nucleotide-binding</keyword>
<dbReference type="GO" id="GO:0005886">
    <property type="term" value="C:plasma membrane"/>
    <property type="evidence" value="ECO:0007669"/>
    <property type="project" value="TreeGrafter"/>
</dbReference>
<evidence type="ECO:0000256" key="3">
    <source>
        <dbReference type="ARBA" id="ARBA00022840"/>
    </source>
</evidence>
<dbReference type="PANTHER" id="PTHR30258:SF1">
    <property type="entry name" value="PROTEIN TRANSPORT PROTEIN HOFB HOMOLOG"/>
    <property type="match status" value="1"/>
</dbReference>
<sequence length="418" mass="44804">MSTNDKIDFQPLHGETELSPPEVYAANLVEWAVERHASDLFISDSESSVLVSIRRLGKIEPVRQLARQYGKRLQGHLRVLAGADAGESIRPSDGRGVLATPDGSLIDLRLSSIPTLYGQDVAIRLFDPIRGARSIENLGYDDSEMQTIVDLIHRPSGLILVAGPVASGKSSTLYSAVEALNDGTRKIHTLEDPIEHSLPGVMQSQVNLRAGLDFADLLSAVLRHSPDVIMIGEIRDSRTASTAVRAGASGQLVLATIHAKSCAEAVDAMLQYDTMPKFLAGALIGVINQRLLRKLCPKCRKPLLDVEMDIGPRIRSVLCGQEPRLYGAAGCEECFGDGFDALTCVPEVMRMDHRLCEAIGNGASAAQLETIAIDEGMLCLAEVTAARVLRGLTTADEANQAVADPLLATLAALAKNAE</sequence>
<dbReference type="PROSITE" id="PS00662">
    <property type="entry name" value="T2SP_E"/>
    <property type="match status" value="1"/>
</dbReference>
<evidence type="ECO:0000313" key="5">
    <source>
        <dbReference type="EMBL" id="TWU56419.1"/>
    </source>
</evidence>
<proteinExistence type="inferred from homology"/>
<evidence type="ECO:0000256" key="2">
    <source>
        <dbReference type="ARBA" id="ARBA00022741"/>
    </source>
</evidence>
<dbReference type="GO" id="GO:0005524">
    <property type="term" value="F:ATP binding"/>
    <property type="evidence" value="ECO:0007669"/>
    <property type="project" value="UniProtKB-KW"/>
</dbReference>
<dbReference type="GO" id="GO:0016887">
    <property type="term" value="F:ATP hydrolysis activity"/>
    <property type="evidence" value="ECO:0007669"/>
    <property type="project" value="TreeGrafter"/>
</dbReference>
<dbReference type="Pfam" id="PF00437">
    <property type="entry name" value="T2SSE"/>
    <property type="match status" value="1"/>
</dbReference>
<keyword evidence="3" id="KW-0067">ATP-binding</keyword>
<name>A0A5C6F9Z9_9BACT</name>
<reference evidence="5 6" key="1">
    <citation type="submission" date="2019-02" db="EMBL/GenBank/DDBJ databases">
        <title>Deep-cultivation of Planctomycetes and their phenomic and genomic characterization uncovers novel biology.</title>
        <authorList>
            <person name="Wiegand S."/>
            <person name="Jogler M."/>
            <person name="Boedeker C."/>
            <person name="Pinto D."/>
            <person name="Vollmers J."/>
            <person name="Rivas-Marin E."/>
            <person name="Kohn T."/>
            <person name="Peeters S.H."/>
            <person name="Heuer A."/>
            <person name="Rast P."/>
            <person name="Oberbeckmann S."/>
            <person name="Bunk B."/>
            <person name="Jeske O."/>
            <person name="Meyerdierks A."/>
            <person name="Storesund J.E."/>
            <person name="Kallscheuer N."/>
            <person name="Luecker S."/>
            <person name="Lage O.M."/>
            <person name="Pohl T."/>
            <person name="Merkel B.J."/>
            <person name="Hornburger P."/>
            <person name="Mueller R.-W."/>
            <person name="Bruemmer F."/>
            <person name="Labrenz M."/>
            <person name="Spormann A.M."/>
            <person name="Op Den Camp H."/>
            <person name="Overmann J."/>
            <person name="Amann R."/>
            <person name="Jetten M.S.M."/>
            <person name="Mascher T."/>
            <person name="Medema M.H."/>
            <person name="Devos D.P."/>
            <person name="Kaster A.-K."/>
            <person name="Ovreas L."/>
            <person name="Rohde M."/>
            <person name="Galperin M.Y."/>
            <person name="Jogler C."/>
        </authorList>
    </citation>
    <scope>NUCLEOTIDE SEQUENCE [LARGE SCALE GENOMIC DNA]</scope>
    <source>
        <strain evidence="5 6">Poly51</strain>
    </source>
</reference>
<dbReference type="EMBL" id="SJPW01000003">
    <property type="protein sequence ID" value="TWU56419.1"/>
    <property type="molecule type" value="Genomic_DNA"/>
</dbReference>
<dbReference type="Proteomes" id="UP000318288">
    <property type="component" value="Unassembled WGS sequence"/>
</dbReference>
<dbReference type="OrthoDB" id="244550at2"/>
<comment type="caution">
    <text evidence="5">The sequence shown here is derived from an EMBL/GenBank/DDBJ whole genome shotgun (WGS) entry which is preliminary data.</text>
</comment>
<dbReference type="CDD" id="cd01129">
    <property type="entry name" value="PulE-GspE-like"/>
    <property type="match status" value="1"/>
</dbReference>
<dbReference type="InterPro" id="IPR027417">
    <property type="entry name" value="P-loop_NTPase"/>
</dbReference>
<feature type="domain" description="Bacterial type II secretion system protein E" evidence="4">
    <location>
        <begin position="222"/>
        <end position="236"/>
    </location>
</feature>
<comment type="similarity">
    <text evidence="1">Belongs to the GSP E family.</text>
</comment>
<protein>
    <submittedName>
        <fullName evidence="5">Type II secretion system protein E</fullName>
    </submittedName>
</protein>
<dbReference type="Gene3D" id="3.30.450.90">
    <property type="match status" value="1"/>
</dbReference>
<dbReference type="RefSeq" id="WP_146457472.1">
    <property type="nucleotide sequence ID" value="NZ_SJPW01000003.1"/>
</dbReference>
<dbReference type="AlphaFoldDB" id="A0A5C6F9Z9"/>
<dbReference type="InterPro" id="IPR001482">
    <property type="entry name" value="T2SS/T4SS_dom"/>
</dbReference>
<accession>A0A5C6F9Z9</accession>
<gene>
    <name evidence="5" type="primary">epsE_5</name>
    <name evidence="5" type="ORF">Poly51_23290</name>
</gene>
<dbReference type="Gene3D" id="3.40.50.300">
    <property type="entry name" value="P-loop containing nucleotide triphosphate hydrolases"/>
    <property type="match status" value="1"/>
</dbReference>
<evidence type="ECO:0000256" key="1">
    <source>
        <dbReference type="ARBA" id="ARBA00006611"/>
    </source>
</evidence>